<evidence type="ECO:0000313" key="3">
    <source>
        <dbReference type="Proteomes" id="UP001523369"/>
    </source>
</evidence>
<reference evidence="2 3" key="1">
    <citation type="submission" date="2022-06" db="EMBL/GenBank/DDBJ databases">
        <title>New Species of the Genus Actinoplanes, ActinopZanes ferrugineus.</title>
        <authorList>
            <person name="Ding P."/>
        </authorList>
    </citation>
    <scope>NUCLEOTIDE SEQUENCE [LARGE SCALE GENOMIC DNA]</scope>
    <source>
        <strain evidence="2 3">TRM88003</strain>
    </source>
</reference>
<evidence type="ECO:0000313" key="2">
    <source>
        <dbReference type="EMBL" id="MCO8269821.1"/>
    </source>
</evidence>
<proteinExistence type="predicted"/>
<feature type="transmembrane region" description="Helical" evidence="1">
    <location>
        <begin position="164"/>
        <end position="182"/>
    </location>
</feature>
<feature type="transmembrane region" description="Helical" evidence="1">
    <location>
        <begin position="35"/>
        <end position="54"/>
    </location>
</feature>
<dbReference type="RefSeq" id="WP_253235944.1">
    <property type="nucleotide sequence ID" value="NZ_JAMYJR010000002.1"/>
</dbReference>
<protein>
    <submittedName>
        <fullName evidence="2">Uncharacterized protein</fullName>
    </submittedName>
</protein>
<comment type="caution">
    <text evidence="2">The sequence shown here is derived from an EMBL/GenBank/DDBJ whole genome shotgun (WGS) entry which is preliminary data.</text>
</comment>
<keyword evidence="1" id="KW-1133">Transmembrane helix</keyword>
<name>A0ABT1DG57_9ACTN</name>
<feature type="transmembrane region" description="Helical" evidence="1">
    <location>
        <begin position="97"/>
        <end position="118"/>
    </location>
</feature>
<accession>A0ABT1DG57</accession>
<keyword evidence="3" id="KW-1185">Reference proteome</keyword>
<feature type="transmembrane region" description="Helical" evidence="1">
    <location>
        <begin position="130"/>
        <end position="152"/>
    </location>
</feature>
<feature type="transmembrane region" description="Helical" evidence="1">
    <location>
        <begin position="66"/>
        <end position="85"/>
    </location>
</feature>
<evidence type="ECO:0000256" key="1">
    <source>
        <dbReference type="SAM" id="Phobius"/>
    </source>
</evidence>
<dbReference type="EMBL" id="JAMYJR010000002">
    <property type="protein sequence ID" value="MCO8269821.1"/>
    <property type="molecule type" value="Genomic_DNA"/>
</dbReference>
<organism evidence="2 3">
    <name type="scientific">Paractinoplanes aksuensis</name>
    <dbReference type="NCBI Taxonomy" id="2939490"/>
    <lineage>
        <taxon>Bacteria</taxon>
        <taxon>Bacillati</taxon>
        <taxon>Actinomycetota</taxon>
        <taxon>Actinomycetes</taxon>
        <taxon>Micromonosporales</taxon>
        <taxon>Micromonosporaceae</taxon>
        <taxon>Paractinoplanes</taxon>
    </lineage>
</organism>
<keyword evidence="1" id="KW-0472">Membrane</keyword>
<dbReference type="Proteomes" id="UP001523369">
    <property type="component" value="Unassembled WGS sequence"/>
</dbReference>
<sequence length="185" mass="19659">MRLPRFLLAGVLLAGSVLLLTELFAYRASGAVAFSIFTSVWLTLSIVNAGLGVFSAGYRPSEEAAALLPVFGLPAALAGVAWWAWPDGPTLPSPRLFWFLLAGLALWAAIALLAALLIPHATRETALRTAVAIFLPLWLALQVVNLLVGVLIENYSVAEELLILALNFVLTAAMPLAASRLAQRG</sequence>
<gene>
    <name evidence="2" type="ORF">M1L60_04350</name>
</gene>
<keyword evidence="1" id="KW-0812">Transmembrane</keyword>